<sequence length="124" mass="12314">MALLSNLGPVVDRSGASAASGGSGASRAPVAPAVTWASPEAKLWVASRAGEYAGMVEYSAGHFLATNATGEPLGAFSDRPRAMSAVVQGIPRHRMPVTLLSNVALASAVVALSVTGLSLAAIAA</sequence>
<name>A0ABT2H170_9MICO</name>
<keyword evidence="1" id="KW-1133">Transmembrane helix</keyword>
<gene>
    <name evidence="2" type="ORF">N1032_08015</name>
</gene>
<accession>A0ABT2H170</accession>
<feature type="transmembrane region" description="Helical" evidence="1">
    <location>
        <begin position="99"/>
        <end position="123"/>
    </location>
</feature>
<reference evidence="2" key="1">
    <citation type="submission" date="2022-08" db="EMBL/GenBank/DDBJ databases">
        <authorList>
            <person name="Deng Y."/>
            <person name="Han X.-F."/>
            <person name="Zhang Y.-Q."/>
        </authorList>
    </citation>
    <scope>NUCLEOTIDE SEQUENCE</scope>
    <source>
        <strain evidence="2">CPCC 203386</strain>
    </source>
</reference>
<dbReference type="Proteomes" id="UP001165586">
    <property type="component" value="Unassembled WGS sequence"/>
</dbReference>
<comment type="caution">
    <text evidence="2">The sequence shown here is derived from an EMBL/GenBank/DDBJ whole genome shotgun (WGS) entry which is preliminary data.</text>
</comment>
<protein>
    <submittedName>
        <fullName evidence="2">Uncharacterized protein</fullName>
    </submittedName>
</protein>
<keyword evidence="1" id="KW-0812">Transmembrane</keyword>
<organism evidence="2 3">
    <name type="scientific">Herbiconiux daphne</name>
    <dbReference type="NCBI Taxonomy" id="2970914"/>
    <lineage>
        <taxon>Bacteria</taxon>
        <taxon>Bacillati</taxon>
        <taxon>Actinomycetota</taxon>
        <taxon>Actinomycetes</taxon>
        <taxon>Micrococcales</taxon>
        <taxon>Microbacteriaceae</taxon>
        <taxon>Herbiconiux</taxon>
    </lineage>
</organism>
<evidence type="ECO:0000313" key="2">
    <source>
        <dbReference type="EMBL" id="MCS5733683.1"/>
    </source>
</evidence>
<dbReference type="RefSeq" id="WP_259538499.1">
    <property type="nucleotide sequence ID" value="NZ_JANLCJ010000002.1"/>
</dbReference>
<keyword evidence="3" id="KW-1185">Reference proteome</keyword>
<dbReference type="EMBL" id="JANLCJ010000002">
    <property type="protein sequence ID" value="MCS5733683.1"/>
    <property type="molecule type" value="Genomic_DNA"/>
</dbReference>
<evidence type="ECO:0000313" key="3">
    <source>
        <dbReference type="Proteomes" id="UP001165586"/>
    </source>
</evidence>
<proteinExistence type="predicted"/>
<evidence type="ECO:0000256" key="1">
    <source>
        <dbReference type="SAM" id="Phobius"/>
    </source>
</evidence>
<keyword evidence="1" id="KW-0472">Membrane</keyword>